<feature type="domain" description="Plasmid pRiA4b Orf3-like" evidence="1">
    <location>
        <begin position="6"/>
        <end position="142"/>
    </location>
</feature>
<dbReference type="InterPro" id="IPR012912">
    <property type="entry name" value="Plasmid_pRiA4b_Orf3-like"/>
</dbReference>
<dbReference type="Gene3D" id="3.10.290.30">
    <property type="entry name" value="MM3350-like"/>
    <property type="match status" value="1"/>
</dbReference>
<keyword evidence="3" id="KW-1185">Reference proteome</keyword>
<evidence type="ECO:0000313" key="3">
    <source>
        <dbReference type="Proteomes" id="UP000198402"/>
    </source>
</evidence>
<dbReference type="STRING" id="1302250.GCA_001313225_02374"/>
<dbReference type="OrthoDB" id="9801392at2"/>
<dbReference type="AlphaFoldDB" id="A0A1Z5IJE7"/>
<dbReference type="PANTHER" id="PTHR41878">
    <property type="entry name" value="LEXA REPRESSOR-RELATED"/>
    <property type="match status" value="1"/>
</dbReference>
<dbReference type="InterPro" id="IPR024047">
    <property type="entry name" value="MM3350-like_sf"/>
</dbReference>
<dbReference type="EMBL" id="BCMG01000008">
    <property type="protein sequence ID" value="GAX01561.1"/>
    <property type="molecule type" value="Genomic_DNA"/>
</dbReference>
<protein>
    <recommendedName>
        <fullName evidence="1">Plasmid pRiA4b Orf3-like domain-containing protein</fullName>
    </recommendedName>
</protein>
<comment type="caution">
    <text evidence="2">The sequence shown here is derived from an EMBL/GenBank/DDBJ whole genome shotgun (WGS) entry which is preliminary data.</text>
</comment>
<evidence type="ECO:0000313" key="2">
    <source>
        <dbReference type="EMBL" id="GAX01561.1"/>
    </source>
</evidence>
<dbReference type="Proteomes" id="UP000198402">
    <property type="component" value="Unassembled WGS sequence"/>
</dbReference>
<dbReference type="Pfam" id="PF07929">
    <property type="entry name" value="PRiA4_ORF3"/>
    <property type="match status" value="1"/>
</dbReference>
<name>A0A1Z5IJE7_9LACO</name>
<dbReference type="PANTHER" id="PTHR41878:SF1">
    <property type="entry name" value="TNPR PROTEIN"/>
    <property type="match status" value="1"/>
</dbReference>
<gene>
    <name evidence="2" type="ORF">IWT126_01603</name>
</gene>
<accession>A0A1Z5IJE7</accession>
<organism evidence="2 3">
    <name type="scientific">Secundilactobacillus silagei JCM 19001</name>
    <dbReference type="NCBI Taxonomy" id="1302250"/>
    <lineage>
        <taxon>Bacteria</taxon>
        <taxon>Bacillati</taxon>
        <taxon>Bacillota</taxon>
        <taxon>Bacilli</taxon>
        <taxon>Lactobacillales</taxon>
        <taxon>Lactobacillaceae</taxon>
        <taxon>Secundilactobacillus</taxon>
    </lineage>
</organism>
<dbReference type="RefSeq" id="WP_089136852.1">
    <property type="nucleotide sequence ID" value="NZ_BCMG01000008.1"/>
</dbReference>
<reference evidence="2 3" key="1">
    <citation type="submission" date="2015-11" db="EMBL/GenBank/DDBJ databases">
        <title>Draft genome sequences of new species of the genus Lactobacillus isolated from orchardgrass silage.</title>
        <authorList>
            <person name="Tohno M."/>
            <person name="Tanizawa Y."/>
            <person name="Arita M."/>
        </authorList>
    </citation>
    <scope>NUCLEOTIDE SEQUENCE [LARGE SCALE GENOMIC DNA]</scope>
    <source>
        <strain evidence="2 3">IWT126</strain>
    </source>
</reference>
<dbReference type="SUPFAM" id="SSF159941">
    <property type="entry name" value="MM3350-like"/>
    <property type="match status" value="1"/>
</dbReference>
<proteinExistence type="predicted"/>
<sequence>MIESSIMQLRVTLSDVKPGTWRRVLVPTSIRYDQLHAIIQVLFGWTNSHLHSFSPAKDPTTEYGIVMPDLDMGEGMRNETEFFVYPDLEKGDVTYIYDFGASWTHQIELEKMVTMKSFIKAKQHQLPVVLAGRGPERIEETGSRGRSFNGETINALFAEFAGSWDEAF</sequence>
<evidence type="ECO:0000259" key="1">
    <source>
        <dbReference type="Pfam" id="PF07929"/>
    </source>
</evidence>